<dbReference type="InterPro" id="IPR037936">
    <property type="entry name" value="UNC5A-D"/>
</dbReference>
<dbReference type="Pfam" id="PF00531">
    <property type="entry name" value="Death"/>
    <property type="match status" value="1"/>
</dbReference>
<dbReference type="InterPro" id="IPR000488">
    <property type="entry name" value="Death_dom"/>
</dbReference>
<dbReference type="InterPro" id="IPR011029">
    <property type="entry name" value="DEATH-like_dom_sf"/>
</dbReference>
<dbReference type="CDD" id="cd01670">
    <property type="entry name" value="Death"/>
    <property type="match status" value="1"/>
</dbReference>
<reference evidence="3" key="1">
    <citation type="submission" date="2015-02" db="EMBL/GenBank/DDBJ databases">
        <title>Genome sequencing for Strongylocentrotus purpuratus.</title>
        <authorList>
            <person name="Murali S."/>
            <person name="Liu Y."/>
            <person name="Vee V."/>
            <person name="English A."/>
            <person name="Wang M."/>
            <person name="Skinner E."/>
            <person name="Han Y."/>
            <person name="Muzny D.M."/>
            <person name="Worley K.C."/>
            <person name="Gibbs R.A."/>
        </authorList>
    </citation>
    <scope>NUCLEOTIDE SEQUENCE</scope>
</reference>
<dbReference type="PANTHER" id="PTHR12582">
    <property type="entry name" value="NETRIN RECEPTOR UNC5"/>
    <property type="match status" value="1"/>
</dbReference>
<dbReference type="RefSeq" id="XP_030847817.1">
    <property type="nucleotide sequence ID" value="XM_030991957.1"/>
</dbReference>
<sequence length="202" mass="22935">MAKHIILSPPQQMFVEWRCGDIKIELFDGPTDNEKKVEERKLGERDMNHVERKQFFFDVKPLESGESQKYLKFTLDQKESPSYPTRIRFILPYDAAGAPFLPMHASVQAAGVPALPGFDLKSDETFDRLSRHMPAEKYTSLCTGLGIEYNEANNILCGATNDYQRATRSCLAHWQTETGGNMDQLKTILQEIGVGDLAKYIE</sequence>
<dbReference type="Proteomes" id="UP000007110">
    <property type="component" value="Unassembled WGS sequence"/>
</dbReference>
<dbReference type="GO" id="GO:0005042">
    <property type="term" value="F:netrin receptor activity"/>
    <property type="evidence" value="ECO:0007669"/>
    <property type="project" value="InterPro"/>
</dbReference>
<dbReference type="SUPFAM" id="SSF47986">
    <property type="entry name" value="DEATH domain"/>
    <property type="match status" value="1"/>
</dbReference>
<proteinExistence type="predicted"/>
<evidence type="ECO:0000313" key="3">
    <source>
        <dbReference type="Proteomes" id="UP000007110"/>
    </source>
</evidence>
<dbReference type="KEGG" id="spu:105441303"/>
<dbReference type="Gene3D" id="1.10.533.10">
    <property type="entry name" value="Death Domain, Fas"/>
    <property type="match status" value="1"/>
</dbReference>
<dbReference type="GO" id="GO:0016020">
    <property type="term" value="C:membrane"/>
    <property type="evidence" value="ECO:0007669"/>
    <property type="project" value="InterPro"/>
</dbReference>
<accession>A0A7M7PE14</accession>
<feature type="domain" description="Death" evidence="1">
    <location>
        <begin position="136"/>
        <end position="202"/>
    </location>
</feature>
<name>A0A7M7PE14_STRPU</name>
<evidence type="ECO:0000259" key="1">
    <source>
        <dbReference type="PROSITE" id="PS50017"/>
    </source>
</evidence>
<dbReference type="GeneID" id="105441303"/>
<protein>
    <recommendedName>
        <fullName evidence="1">Death domain-containing protein</fullName>
    </recommendedName>
</protein>
<dbReference type="PROSITE" id="PS50017">
    <property type="entry name" value="DEATH_DOMAIN"/>
    <property type="match status" value="1"/>
</dbReference>
<organism evidence="2 3">
    <name type="scientific">Strongylocentrotus purpuratus</name>
    <name type="common">Purple sea urchin</name>
    <dbReference type="NCBI Taxonomy" id="7668"/>
    <lineage>
        <taxon>Eukaryota</taxon>
        <taxon>Metazoa</taxon>
        <taxon>Echinodermata</taxon>
        <taxon>Eleutherozoa</taxon>
        <taxon>Echinozoa</taxon>
        <taxon>Echinoidea</taxon>
        <taxon>Euechinoidea</taxon>
        <taxon>Echinacea</taxon>
        <taxon>Camarodonta</taxon>
        <taxon>Echinidea</taxon>
        <taxon>Strongylocentrotidae</taxon>
        <taxon>Strongylocentrotus</taxon>
    </lineage>
</organism>
<reference evidence="2" key="2">
    <citation type="submission" date="2021-01" db="UniProtKB">
        <authorList>
            <consortium name="EnsemblMetazoa"/>
        </authorList>
    </citation>
    <scope>IDENTIFICATION</scope>
</reference>
<dbReference type="InParanoid" id="A0A7M7PE14"/>
<dbReference type="PANTHER" id="PTHR12582:SF41">
    <property type="entry name" value="UNC5C-LIKE PROTEIN"/>
    <property type="match status" value="1"/>
</dbReference>
<evidence type="ECO:0000313" key="2">
    <source>
        <dbReference type="EnsemblMetazoa" id="XP_030847817"/>
    </source>
</evidence>
<keyword evidence="3" id="KW-1185">Reference proteome</keyword>
<dbReference type="AlphaFoldDB" id="A0A7M7PE14"/>
<dbReference type="EnsemblMetazoa" id="XM_030991957">
    <property type="protein sequence ID" value="XP_030847817"/>
    <property type="gene ID" value="LOC105441303"/>
</dbReference>